<dbReference type="EMBL" id="GL871167">
    <property type="protein sequence ID" value="EGC32908.1"/>
    <property type="molecule type" value="Genomic_DNA"/>
</dbReference>
<dbReference type="GeneID" id="10508028"/>
<evidence type="ECO:0000313" key="1">
    <source>
        <dbReference type="EMBL" id="EGC32908.1"/>
    </source>
</evidence>
<dbReference type="OrthoDB" id="120976at2759"/>
<dbReference type="GO" id="GO:1905761">
    <property type="term" value="F:SCF ubiquitin ligase complex binding"/>
    <property type="evidence" value="ECO:0000318"/>
    <property type="project" value="GO_Central"/>
</dbReference>
<dbReference type="InterPro" id="IPR032675">
    <property type="entry name" value="LRR_dom_sf"/>
</dbReference>
<name>F0ZT15_DICPU</name>
<dbReference type="SUPFAM" id="SSF52058">
    <property type="entry name" value="L domain-like"/>
    <property type="match status" value="1"/>
</dbReference>
<dbReference type="VEuPathDB" id="AmoebaDB:DICPUDRAFT_81286"/>
<reference evidence="2" key="1">
    <citation type="journal article" date="2011" name="Genome Biol.">
        <title>Comparative genomics of the social amoebae Dictyostelium discoideum and Dictyostelium purpureum.</title>
        <authorList>
            <consortium name="US DOE Joint Genome Institute (JGI-PGF)"/>
            <person name="Sucgang R."/>
            <person name="Kuo A."/>
            <person name="Tian X."/>
            <person name="Salerno W."/>
            <person name="Parikh A."/>
            <person name="Feasley C.L."/>
            <person name="Dalin E."/>
            <person name="Tu H."/>
            <person name="Huang E."/>
            <person name="Barry K."/>
            <person name="Lindquist E."/>
            <person name="Shapiro H."/>
            <person name="Bruce D."/>
            <person name="Schmutz J."/>
            <person name="Salamov A."/>
            <person name="Fey P."/>
            <person name="Gaudet P."/>
            <person name="Anjard C."/>
            <person name="Babu M.M."/>
            <person name="Basu S."/>
            <person name="Bushmanova Y."/>
            <person name="van der Wel H."/>
            <person name="Katoh-Kurasawa M."/>
            <person name="Dinh C."/>
            <person name="Coutinho P.M."/>
            <person name="Saito T."/>
            <person name="Elias M."/>
            <person name="Schaap P."/>
            <person name="Kay R.R."/>
            <person name="Henrissat B."/>
            <person name="Eichinger L."/>
            <person name="Rivero F."/>
            <person name="Putnam N.H."/>
            <person name="West C.M."/>
            <person name="Loomis W.F."/>
            <person name="Chisholm R.L."/>
            <person name="Shaulsky G."/>
            <person name="Strassmann J.E."/>
            <person name="Queller D.C."/>
            <person name="Kuspa A."/>
            <person name="Grigoriev I.V."/>
        </authorList>
    </citation>
    <scope>NUCLEOTIDE SEQUENCE [LARGE SCALE GENOMIC DNA]</scope>
    <source>
        <strain evidence="2">QSDP1</strain>
    </source>
</reference>
<accession>F0ZT15</accession>
<gene>
    <name evidence="1" type="ORF">DICPUDRAFT_81286</name>
</gene>
<dbReference type="Proteomes" id="UP000001064">
    <property type="component" value="Unassembled WGS sequence"/>
</dbReference>
<dbReference type="FunFam" id="3.80.10.10:FF:002124">
    <property type="entry name" value="Leucine-rich repeat-containing protein"/>
    <property type="match status" value="1"/>
</dbReference>
<dbReference type="AlphaFoldDB" id="F0ZT15"/>
<evidence type="ECO:0008006" key="3">
    <source>
        <dbReference type="Google" id="ProtNLM"/>
    </source>
</evidence>
<protein>
    <recommendedName>
        <fullName evidence="3">F-box domain-containing protein</fullName>
    </recommendedName>
</protein>
<dbReference type="KEGG" id="dpp:DICPUDRAFT_81286"/>
<dbReference type="OMA" id="IKYCRNV"/>
<organism evidence="1 2">
    <name type="scientific">Dictyostelium purpureum</name>
    <name type="common">Slime mold</name>
    <dbReference type="NCBI Taxonomy" id="5786"/>
    <lineage>
        <taxon>Eukaryota</taxon>
        <taxon>Amoebozoa</taxon>
        <taxon>Evosea</taxon>
        <taxon>Eumycetozoa</taxon>
        <taxon>Dictyostelia</taxon>
        <taxon>Dictyosteliales</taxon>
        <taxon>Dictyosteliaceae</taxon>
        <taxon>Dictyostelium</taxon>
    </lineage>
</organism>
<dbReference type="Gene3D" id="3.80.10.10">
    <property type="entry name" value="Ribonuclease Inhibitor"/>
    <property type="match status" value="1"/>
</dbReference>
<proteinExistence type="predicted"/>
<evidence type="ECO:0000313" key="2">
    <source>
        <dbReference type="Proteomes" id="UP000001064"/>
    </source>
</evidence>
<dbReference type="eggNOG" id="ENOG502RFR3">
    <property type="taxonomic scope" value="Eukaryota"/>
</dbReference>
<dbReference type="InParanoid" id="F0ZT15"/>
<dbReference type="PANTHER" id="PTHR13318">
    <property type="entry name" value="PARTNER OF PAIRED, ISOFORM B-RELATED"/>
    <property type="match status" value="1"/>
</dbReference>
<keyword evidence="2" id="KW-1185">Reference proteome</keyword>
<sequence>MELKNEITVILNSNKTSGKISKPIFEILVQYMDFKMFFRFGTRVCKTFRGLFFNSSRWRIIDLSFLGSVDANFKIYKLCGTLRSYHQNGNFIFEDDEENPITNTTNDETATNKIFYTPYVETLILDSLDKATEDCFKHINNCRIMNKIENLSLFKTNIRSLNIFFETNPPRNIISLALPTLTDIQANHYKKIPNLQSLALNGIYQPVQIIKFLDSCKSLKKLDIFHSLKSLDENLSSKLITCTQITHLRLSNIDIDTDILLTIFMNLINLEHLVVHNIAQLSSACVDTAIESLKNLKELNIKFCRNANKITESSKSLQIFDCSYSGIKSFEFPNLISLTIGGYSLNNYEIFDIFSQFHSLKYLDLGRADITNEKLQTIFKYVGKDLEVINLLDNKSISSDSVDLVISKCPKLFKLFIDKNQNISKETIERLKSLNILLKN</sequence>
<dbReference type="RefSeq" id="XP_003290556.1">
    <property type="nucleotide sequence ID" value="XM_003290508.1"/>
</dbReference>